<dbReference type="RefSeq" id="WP_183511105.1">
    <property type="nucleotide sequence ID" value="NZ_BAABGK010000042.1"/>
</dbReference>
<proteinExistence type="predicted"/>
<dbReference type="CDD" id="cd04301">
    <property type="entry name" value="NAT_SF"/>
    <property type="match status" value="1"/>
</dbReference>
<evidence type="ECO:0000259" key="1">
    <source>
        <dbReference type="PROSITE" id="PS51186"/>
    </source>
</evidence>
<accession>A0A839QV86</accession>
<gene>
    <name evidence="2" type="ORF">E9229_002102</name>
</gene>
<organism evidence="2 3">
    <name type="scientific">Paeniglutamicibacter cryotolerans</name>
    <dbReference type="NCBI Taxonomy" id="670079"/>
    <lineage>
        <taxon>Bacteria</taxon>
        <taxon>Bacillati</taxon>
        <taxon>Actinomycetota</taxon>
        <taxon>Actinomycetes</taxon>
        <taxon>Micrococcales</taxon>
        <taxon>Micrococcaceae</taxon>
        <taxon>Paeniglutamicibacter</taxon>
    </lineage>
</organism>
<sequence length="204" mass="21779">MSTAAGVEPLQVTEALPAEYERIAGIFNRSLGHTAHPESRQSIQDAVTENSASLYAIRAGSEIVGSVCLEEILTAQKTVPSGTVLLRFLVIDPFYQRRGFGKRAINELAAQLLRLGKSYFCYSSTIGNHGALNIGAQFNPQQIKSSALCPSSCLYLVDISTKASPAIRSPNHPLMHQPCHTSYSAPLTAADGTPEPALPATPAE</sequence>
<dbReference type="GO" id="GO:0016747">
    <property type="term" value="F:acyltransferase activity, transferring groups other than amino-acyl groups"/>
    <property type="evidence" value="ECO:0007669"/>
    <property type="project" value="InterPro"/>
</dbReference>
<reference evidence="2 3" key="1">
    <citation type="submission" date="2020-08" db="EMBL/GenBank/DDBJ databases">
        <title>Sequencing the genomes of 1000 actinobacteria strains.</title>
        <authorList>
            <person name="Klenk H.-P."/>
        </authorList>
    </citation>
    <scope>NUCLEOTIDE SEQUENCE [LARGE SCALE GENOMIC DNA]</scope>
    <source>
        <strain evidence="2 3">DSM 22826</strain>
    </source>
</reference>
<evidence type="ECO:0000313" key="3">
    <source>
        <dbReference type="Proteomes" id="UP000523000"/>
    </source>
</evidence>
<dbReference type="Gene3D" id="3.40.630.30">
    <property type="match status" value="1"/>
</dbReference>
<name>A0A839QV86_9MICC</name>
<keyword evidence="3" id="KW-1185">Reference proteome</keyword>
<dbReference type="InterPro" id="IPR000182">
    <property type="entry name" value="GNAT_dom"/>
</dbReference>
<dbReference type="Pfam" id="PF00583">
    <property type="entry name" value="Acetyltransf_1"/>
    <property type="match status" value="1"/>
</dbReference>
<protein>
    <submittedName>
        <fullName evidence="2">Putative N-acetyltransferase YhbS</fullName>
    </submittedName>
</protein>
<dbReference type="AlphaFoldDB" id="A0A839QV86"/>
<evidence type="ECO:0000313" key="2">
    <source>
        <dbReference type="EMBL" id="MBB2995911.1"/>
    </source>
</evidence>
<keyword evidence="2" id="KW-0808">Transferase</keyword>
<dbReference type="EMBL" id="JACHVS010000001">
    <property type="protein sequence ID" value="MBB2995911.1"/>
    <property type="molecule type" value="Genomic_DNA"/>
</dbReference>
<dbReference type="PROSITE" id="PS51186">
    <property type="entry name" value="GNAT"/>
    <property type="match status" value="1"/>
</dbReference>
<dbReference type="SUPFAM" id="SSF55729">
    <property type="entry name" value="Acyl-CoA N-acyltransferases (Nat)"/>
    <property type="match status" value="1"/>
</dbReference>
<comment type="caution">
    <text evidence="2">The sequence shown here is derived from an EMBL/GenBank/DDBJ whole genome shotgun (WGS) entry which is preliminary data.</text>
</comment>
<feature type="domain" description="N-acetyltransferase" evidence="1">
    <location>
        <begin position="10"/>
        <end position="160"/>
    </location>
</feature>
<dbReference type="Proteomes" id="UP000523000">
    <property type="component" value="Unassembled WGS sequence"/>
</dbReference>
<dbReference type="InterPro" id="IPR016181">
    <property type="entry name" value="Acyl_CoA_acyltransferase"/>
</dbReference>